<feature type="transmembrane region" description="Helical" evidence="12">
    <location>
        <begin position="608"/>
        <end position="629"/>
    </location>
</feature>
<feature type="transmembrane region" description="Helical" evidence="12">
    <location>
        <begin position="293"/>
        <end position="317"/>
    </location>
</feature>
<dbReference type="eggNOG" id="COG1445">
    <property type="taxonomic scope" value="Bacteria"/>
</dbReference>
<dbReference type="InterPro" id="IPR002178">
    <property type="entry name" value="PTS_EIIA_type-2_dom"/>
</dbReference>
<reference evidence="16 17" key="2">
    <citation type="journal article" date="2010" name="Stand. Genomic Sci.">
        <title>Complete genome sequence of Sebaldella termitidis type strain (NCTC 11300).</title>
        <authorList>
            <person name="Harmon-Smith M."/>
            <person name="Celia L."/>
            <person name="Chertkov O."/>
            <person name="Lapidus A."/>
            <person name="Copeland A."/>
            <person name="Glavina Del Rio T."/>
            <person name="Nolan M."/>
            <person name="Lucas S."/>
            <person name="Tice H."/>
            <person name="Cheng J.F."/>
            <person name="Han C."/>
            <person name="Detter J.C."/>
            <person name="Bruce D."/>
            <person name="Goodwin L."/>
            <person name="Pitluck S."/>
            <person name="Pati A."/>
            <person name="Liolios K."/>
            <person name="Ivanova N."/>
            <person name="Mavromatis K."/>
            <person name="Mikhailova N."/>
            <person name="Chen A."/>
            <person name="Palaniappan K."/>
            <person name="Land M."/>
            <person name="Hauser L."/>
            <person name="Chang Y.J."/>
            <person name="Jeffries C.D."/>
            <person name="Brettin T."/>
            <person name="Goker M."/>
            <person name="Beck B."/>
            <person name="Bristow J."/>
            <person name="Eisen J.A."/>
            <person name="Markowitz V."/>
            <person name="Hugenholtz P."/>
            <person name="Kyrpides N.C."/>
            <person name="Klenk H.P."/>
            <person name="Chen F."/>
        </authorList>
    </citation>
    <scope>NUCLEOTIDE SEQUENCE [LARGE SCALE GENOMIC DNA]</scope>
    <source>
        <strain evidence="17">ATCC 33386 / NCTC 11300</strain>
    </source>
</reference>
<evidence type="ECO:0000256" key="3">
    <source>
        <dbReference type="ARBA" id="ARBA00022448"/>
    </source>
</evidence>
<keyword evidence="5" id="KW-0597">Phosphoprotein</keyword>
<dbReference type="GO" id="GO:0022877">
    <property type="term" value="F:protein-N(PI)-phosphohistidine-fructose phosphotransferase system transporter activity"/>
    <property type="evidence" value="ECO:0007669"/>
    <property type="project" value="InterPro"/>
</dbReference>
<feature type="transmembrane region" description="Helical" evidence="12">
    <location>
        <begin position="456"/>
        <end position="477"/>
    </location>
</feature>
<dbReference type="InterPro" id="IPR003501">
    <property type="entry name" value="PTS_EIIB_2/3"/>
</dbReference>
<feature type="transmembrane region" description="Helical" evidence="12">
    <location>
        <begin position="489"/>
        <end position="504"/>
    </location>
</feature>
<evidence type="ECO:0000256" key="6">
    <source>
        <dbReference type="ARBA" id="ARBA00022597"/>
    </source>
</evidence>
<feature type="domain" description="PTS EIIC type-2" evidence="15">
    <location>
        <begin position="289"/>
        <end position="634"/>
    </location>
</feature>
<evidence type="ECO:0000256" key="12">
    <source>
        <dbReference type="SAM" id="Phobius"/>
    </source>
</evidence>
<dbReference type="InterPro" id="IPR006327">
    <property type="entry name" value="PTS_IIC_fruc"/>
</dbReference>
<keyword evidence="9 12" id="KW-0812">Transmembrane</keyword>
<dbReference type="InterPro" id="IPR016152">
    <property type="entry name" value="PTrfase/Anion_transptr"/>
</dbReference>
<feature type="transmembrane region" description="Helical" evidence="12">
    <location>
        <begin position="510"/>
        <end position="532"/>
    </location>
</feature>
<dbReference type="InterPro" id="IPR036095">
    <property type="entry name" value="PTS_EIIB-like_sf"/>
</dbReference>
<dbReference type="eggNOG" id="COG1762">
    <property type="taxonomic scope" value="Bacteria"/>
</dbReference>
<dbReference type="GO" id="GO:0005351">
    <property type="term" value="F:carbohydrate:proton symporter activity"/>
    <property type="evidence" value="ECO:0007669"/>
    <property type="project" value="InterPro"/>
</dbReference>
<dbReference type="PROSITE" id="PS51094">
    <property type="entry name" value="PTS_EIIA_TYPE_2"/>
    <property type="match status" value="1"/>
</dbReference>
<dbReference type="Proteomes" id="UP000000845">
    <property type="component" value="Chromosome"/>
</dbReference>
<evidence type="ECO:0000256" key="7">
    <source>
        <dbReference type="ARBA" id="ARBA00022679"/>
    </source>
</evidence>
<keyword evidence="10 12" id="KW-1133">Transmembrane helix</keyword>
<keyword evidence="8" id="KW-0598">Phosphotransferase system</keyword>
<dbReference type="eggNOG" id="COG1299">
    <property type="taxonomic scope" value="Bacteria"/>
</dbReference>
<dbReference type="SUPFAM" id="SSF52794">
    <property type="entry name" value="PTS system IIB component-like"/>
    <property type="match status" value="1"/>
</dbReference>
<evidence type="ECO:0000259" key="15">
    <source>
        <dbReference type="PROSITE" id="PS51104"/>
    </source>
</evidence>
<dbReference type="NCBIfam" id="TIGR00829">
    <property type="entry name" value="FRU"/>
    <property type="match status" value="1"/>
</dbReference>
<evidence type="ECO:0000256" key="11">
    <source>
        <dbReference type="ARBA" id="ARBA00023136"/>
    </source>
</evidence>
<evidence type="ECO:0000256" key="1">
    <source>
        <dbReference type="ARBA" id="ARBA00004429"/>
    </source>
</evidence>
<dbReference type="FunFam" id="3.40.930.10:FF:000009">
    <property type="entry name" value="PTS system, fructose specific IIABC component"/>
    <property type="match status" value="1"/>
</dbReference>
<dbReference type="KEGG" id="str:Sterm_3758"/>
<comment type="subcellular location">
    <subcellularLocation>
        <location evidence="1">Cell inner membrane</location>
        <topology evidence="1">Multi-pass membrane protein</topology>
    </subcellularLocation>
    <subcellularLocation>
        <location evidence="2">Cytoplasm</location>
    </subcellularLocation>
</comment>
<dbReference type="GO" id="GO:0005886">
    <property type="term" value="C:plasma membrane"/>
    <property type="evidence" value="ECO:0007669"/>
    <property type="project" value="UniProtKB-SubCell"/>
</dbReference>
<dbReference type="Pfam" id="PF02378">
    <property type="entry name" value="PTS_EIIC"/>
    <property type="match status" value="1"/>
</dbReference>
<proteinExistence type="predicted"/>
<dbReference type="SUPFAM" id="SSF55804">
    <property type="entry name" value="Phoshotransferase/anion transport protein"/>
    <property type="match status" value="1"/>
</dbReference>
<dbReference type="PANTHER" id="PTHR30505">
    <property type="entry name" value="FRUCTOSE-LIKE PERMEASE"/>
    <property type="match status" value="1"/>
</dbReference>
<dbReference type="Pfam" id="PF00359">
    <property type="entry name" value="PTS_EIIA_2"/>
    <property type="match status" value="1"/>
</dbReference>
<dbReference type="NCBIfam" id="TIGR01427">
    <property type="entry name" value="PTS_IIC_fructo"/>
    <property type="match status" value="1"/>
</dbReference>
<dbReference type="InterPro" id="IPR013014">
    <property type="entry name" value="PTS_EIIC_2"/>
</dbReference>
<dbReference type="FunFam" id="3.40.50.2300:FF:000014">
    <property type="entry name" value="PTS system fructose-like transporter subunit IIB"/>
    <property type="match status" value="1"/>
</dbReference>
<accession>D1ARV6</accession>
<dbReference type="NCBIfam" id="TIGR00848">
    <property type="entry name" value="fruA"/>
    <property type="match status" value="1"/>
</dbReference>
<sequence length="634" mass="66386">MKITELLIKERMNLDLQSVTKEDVINELAEMFLSTGIIDDLEGFMGEIKNREALSSTALEEGIAIPHAKTKYVKKPALAFGRSKKGIDYESLDGEPSTIFFMIAAPEDANNAHIETLARLTQMLLDTDFRTNILEMGTKEEILDLINKKESAKLEENAEADNSSDNFIIAATACPTGIAHTYMAEEALKKAAAELGVPIKVETNGTDGVKHKLTAEDIEKAKGVILAIDRGIETDRFSGKKVIQTGTKEAIRDAKGLIQRAVAGDMPVFAGSGETSSGGKGASKEKTGIYKHLMTGVSFMLPFVVSGGILIALAFLFDKLAGVQGAADAAGSSALGSTTYIAKLFMDIGGAAFGLFIPILGAYIAYSIGERPALTAGFVGGALAVSGGSGFLGAMLAGFLAGYVTKLVIASLKGLPKSLNGIKAILLYPLLTVLLTGVLMIIILNPPVRFINESLVHWLQTMGGTSRILLGIILGGMMAVDMGGPVNKAAYVFATGTLATAAAGEYGTPIMAAVMAGGMVPPLGIALATTIFKNKFNTEEREAGKTNYIMGLSFITEGAIPFAAGDPLRVLPASIAGSAVAGAISMFFNISIPAPHGGLVVAFLSNNAWVYLLAILIGAVITAVILGLLKKKVN</sequence>
<feature type="domain" description="PTS EIIA type-2" evidence="13">
    <location>
        <begin position="5"/>
        <end position="149"/>
    </location>
</feature>
<dbReference type="InterPro" id="IPR050864">
    <property type="entry name" value="Bacterial_PTS_Sugar_Transport"/>
</dbReference>
<dbReference type="GO" id="GO:0005737">
    <property type="term" value="C:cytoplasm"/>
    <property type="evidence" value="ECO:0007669"/>
    <property type="project" value="UniProtKB-SubCell"/>
</dbReference>
<keyword evidence="17" id="KW-1185">Reference proteome</keyword>
<keyword evidence="4" id="KW-1003">Cell membrane</keyword>
<feature type="transmembrane region" description="Helical" evidence="12">
    <location>
        <begin position="378"/>
        <end position="404"/>
    </location>
</feature>
<evidence type="ECO:0000256" key="10">
    <source>
        <dbReference type="ARBA" id="ARBA00022989"/>
    </source>
</evidence>
<dbReference type="CDD" id="cd00211">
    <property type="entry name" value="PTS_IIA_fru"/>
    <property type="match status" value="1"/>
</dbReference>
<dbReference type="InterPro" id="IPR003352">
    <property type="entry name" value="PTS_EIIC"/>
</dbReference>
<dbReference type="HOGENOM" id="CLU_013155_1_0_0"/>
<dbReference type="PROSITE" id="PS51099">
    <property type="entry name" value="PTS_EIIB_TYPE_2"/>
    <property type="match status" value="1"/>
</dbReference>
<evidence type="ECO:0000256" key="2">
    <source>
        <dbReference type="ARBA" id="ARBA00004496"/>
    </source>
</evidence>
<feature type="transmembrane region" description="Helical" evidence="12">
    <location>
        <begin position="344"/>
        <end position="366"/>
    </location>
</feature>
<dbReference type="Gene3D" id="3.40.50.2300">
    <property type="match status" value="1"/>
</dbReference>
<dbReference type="InterPro" id="IPR003353">
    <property type="entry name" value="PTS_IIB_fruc"/>
</dbReference>
<dbReference type="PROSITE" id="PS51104">
    <property type="entry name" value="PTS_EIIC_TYPE_2"/>
    <property type="match status" value="1"/>
</dbReference>
<dbReference type="InterPro" id="IPR013011">
    <property type="entry name" value="PTS_EIIB_2"/>
</dbReference>
<reference evidence="17" key="1">
    <citation type="submission" date="2009-09" db="EMBL/GenBank/DDBJ databases">
        <title>The complete chromosome of Sebaldella termitidis ATCC 33386.</title>
        <authorList>
            <consortium name="US DOE Joint Genome Institute (JGI-PGF)"/>
            <person name="Lucas S."/>
            <person name="Copeland A."/>
            <person name="Lapidus A."/>
            <person name="Glavina del Rio T."/>
            <person name="Dalin E."/>
            <person name="Tice H."/>
            <person name="Bruce D."/>
            <person name="Goodwin L."/>
            <person name="Pitluck S."/>
            <person name="Kyrpides N."/>
            <person name="Mavromatis K."/>
            <person name="Ivanova N."/>
            <person name="Mikhailova N."/>
            <person name="Sims D."/>
            <person name="Meincke L."/>
            <person name="Brettin T."/>
            <person name="Detter J.C."/>
            <person name="Han C."/>
            <person name="Larimer F."/>
            <person name="Land M."/>
            <person name="Hauser L."/>
            <person name="Markowitz V."/>
            <person name="Cheng J.F."/>
            <person name="Hugenholtz P."/>
            <person name="Woyke T."/>
            <person name="Wu D."/>
            <person name="Eisen J.A."/>
        </authorList>
    </citation>
    <scope>NUCLEOTIDE SEQUENCE [LARGE SCALE GENOMIC DNA]</scope>
    <source>
        <strain evidence="17">ATCC 33386 / NCTC 11300</strain>
    </source>
</reference>
<keyword evidence="6" id="KW-0762">Sugar transport</keyword>
<evidence type="ECO:0000259" key="13">
    <source>
        <dbReference type="PROSITE" id="PS51094"/>
    </source>
</evidence>
<dbReference type="GO" id="GO:0090563">
    <property type="term" value="F:protein-phosphocysteine-sugar phosphotransferase activity"/>
    <property type="evidence" value="ECO:0007669"/>
    <property type="project" value="TreeGrafter"/>
</dbReference>
<keyword evidence="11 12" id="KW-0472">Membrane</keyword>
<evidence type="ECO:0000313" key="17">
    <source>
        <dbReference type="Proteomes" id="UP000000845"/>
    </source>
</evidence>
<dbReference type="CDD" id="cd05569">
    <property type="entry name" value="PTS_IIB_fructose"/>
    <property type="match status" value="1"/>
</dbReference>
<evidence type="ECO:0000313" key="16">
    <source>
        <dbReference type="EMBL" id="ACZ10592.1"/>
    </source>
</evidence>
<evidence type="ECO:0000256" key="5">
    <source>
        <dbReference type="ARBA" id="ARBA00022553"/>
    </source>
</evidence>
<evidence type="ECO:0000256" key="9">
    <source>
        <dbReference type="ARBA" id="ARBA00022692"/>
    </source>
</evidence>
<dbReference type="InterPro" id="IPR004715">
    <property type="entry name" value="PTS_IIA_fruc"/>
</dbReference>
<dbReference type="PANTHER" id="PTHR30505:SF28">
    <property type="entry name" value="PTS SYSTEM 2-O-ALPHA-MANNOSYL-D-GLYCERATE-SPECIFIC EIIABC COMPONENT"/>
    <property type="match status" value="1"/>
</dbReference>
<dbReference type="RefSeq" id="WP_012863174.1">
    <property type="nucleotide sequence ID" value="NC_013517.1"/>
</dbReference>
<protein>
    <submittedName>
        <fullName evidence="16">PTS system, fructose subfamily, IIC subunit</fullName>
    </submittedName>
</protein>
<gene>
    <name evidence="16" type="ordered locus">Sterm_3758</name>
</gene>
<evidence type="ECO:0000256" key="8">
    <source>
        <dbReference type="ARBA" id="ARBA00022683"/>
    </source>
</evidence>
<dbReference type="AlphaFoldDB" id="D1ARV6"/>
<keyword evidence="3" id="KW-0813">Transport</keyword>
<feature type="domain" description="PTS EIIB type-2" evidence="14">
    <location>
        <begin position="168"/>
        <end position="263"/>
    </location>
</feature>
<keyword evidence="7" id="KW-0808">Transferase</keyword>
<dbReference type="EMBL" id="CP001739">
    <property type="protein sequence ID" value="ACZ10592.1"/>
    <property type="molecule type" value="Genomic_DNA"/>
</dbReference>
<dbReference type="STRING" id="526218.Sterm_3758"/>
<evidence type="ECO:0000259" key="14">
    <source>
        <dbReference type="PROSITE" id="PS51099"/>
    </source>
</evidence>
<organism evidence="16 17">
    <name type="scientific">Sebaldella termitidis (strain ATCC 33386 / NCTC 11300)</name>
    <dbReference type="NCBI Taxonomy" id="526218"/>
    <lineage>
        <taxon>Bacteria</taxon>
        <taxon>Fusobacteriati</taxon>
        <taxon>Fusobacteriota</taxon>
        <taxon>Fusobacteriia</taxon>
        <taxon>Fusobacteriales</taxon>
        <taxon>Leptotrichiaceae</taxon>
        <taxon>Sebaldella</taxon>
    </lineage>
</organism>
<feature type="transmembrane region" description="Helical" evidence="12">
    <location>
        <begin position="570"/>
        <end position="588"/>
    </location>
</feature>
<dbReference type="Pfam" id="PF02302">
    <property type="entry name" value="PTS_IIB"/>
    <property type="match status" value="1"/>
</dbReference>
<dbReference type="Gene3D" id="3.40.930.10">
    <property type="entry name" value="Mannitol-specific EII, Chain A"/>
    <property type="match status" value="1"/>
</dbReference>
<evidence type="ECO:0000256" key="4">
    <source>
        <dbReference type="ARBA" id="ARBA00022475"/>
    </source>
</evidence>
<name>D1ARV6_SEBTE</name>
<dbReference type="GO" id="GO:0009401">
    <property type="term" value="P:phosphoenolpyruvate-dependent sugar phosphotransferase system"/>
    <property type="evidence" value="ECO:0007669"/>
    <property type="project" value="UniProtKB-KW"/>
</dbReference>
<feature type="transmembrane region" description="Helical" evidence="12">
    <location>
        <begin position="425"/>
        <end position="444"/>
    </location>
</feature>